<name>Q4SZW9_TETNG</name>
<dbReference type="KEGG" id="tng:GSTEN00009636G001"/>
<organism evidence="1">
    <name type="scientific">Tetraodon nigroviridis</name>
    <name type="common">Spotted green pufferfish</name>
    <name type="synonym">Chelonodon nigroviridis</name>
    <dbReference type="NCBI Taxonomy" id="99883"/>
    <lineage>
        <taxon>Eukaryota</taxon>
        <taxon>Metazoa</taxon>
        <taxon>Chordata</taxon>
        <taxon>Craniata</taxon>
        <taxon>Vertebrata</taxon>
        <taxon>Euteleostomi</taxon>
        <taxon>Actinopterygii</taxon>
        <taxon>Neopterygii</taxon>
        <taxon>Teleostei</taxon>
        <taxon>Neoteleostei</taxon>
        <taxon>Acanthomorphata</taxon>
        <taxon>Eupercaria</taxon>
        <taxon>Tetraodontiformes</taxon>
        <taxon>Tetradontoidea</taxon>
        <taxon>Tetraodontidae</taxon>
        <taxon>Tetraodon</taxon>
    </lineage>
</organism>
<evidence type="ECO:0000313" key="1">
    <source>
        <dbReference type="EMBL" id="CAF93813.1"/>
    </source>
</evidence>
<reference evidence="1" key="1">
    <citation type="journal article" date="2004" name="Nature">
        <title>Genome duplication in the teleost fish Tetraodon nigroviridis reveals the early vertebrate proto-karyotype.</title>
        <authorList>
            <person name="Jaillon O."/>
            <person name="Aury J.-M."/>
            <person name="Brunet F."/>
            <person name="Petit J.-L."/>
            <person name="Stange-Thomann N."/>
            <person name="Mauceli E."/>
            <person name="Bouneau L."/>
            <person name="Fischer C."/>
            <person name="Ozouf-Costaz C."/>
            <person name="Bernot A."/>
            <person name="Nicaud S."/>
            <person name="Jaffe D."/>
            <person name="Fisher S."/>
            <person name="Lutfalla G."/>
            <person name="Dossat C."/>
            <person name="Segurens B."/>
            <person name="Dasilva C."/>
            <person name="Salanoubat M."/>
            <person name="Levy M."/>
            <person name="Boudet N."/>
            <person name="Castellano S."/>
            <person name="Anthouard V."/>
            <person name="Jubin C."/>
            <person name="Castelli V."/>
            <person name="Katinka M."/>
            <person name="Vacherie B."/>
            <person name="Biemont C."/>
            <person name="Skalli Z."/>
            <person name="Cattolico L."/>
            <person name="Poulain J."/>
            <person name="De Berardinis V."/>
            <person name="Cruaud C."/>
            <person name="Duprat S."/>
            <person name="Brottier P."/>
            <person name="Coutanceau J.-P."/>
            <person name="Gouzy J."/>
            <person name="Parra G."/>
            <person name="Lardier G."/>
            <person name="Chapple C."/>
            <person name="McKernan K.J."/>
            <person name="McEwan P."/>
            <person name="Bosak S."/>
            <person name="Kellis M."/>
            <person name="Volff J.-N."/>
            <person name="Guigo R."/>
            <person name="Zody M.C."/>
            <person name="Mesirov J."/>
            <person name="Lindblad-Toh K."/>
            <person name="Birren B."/>
            <person name="Nusbaum C."/>
            <person name="Kahn D."/>
            <person name="Robinson-Rechavi M."/>
            <person name="Laudet V."/>
            <person name="Schachter V."/>
            <person name="Quetier F."/>
            <person name="Saurin W."/>
            <person name="Scarpelli C."/>
            <person name="Wincker P."/>
            <person name="Lander E.S."/>
            <person name="Weissenbach J."/>
            <person name="Roest Crollius H."/>
        </authorList>
    </citation>
    <scope>NUCLEOTIDE SEQUENCE [LARGE SCALE GENOMIC DNA]</scope>
</reference>
<accession>Q4SZW9</accession>
<dbReference type="EMBL" id="CAAE01011460">
    <property type="protein sequence ID" value="CAF93813.1"/>
    <property type="molecule type" value="Genomic_DNA"/>
</dbReference>
<reference evidence="1" key="2">
    <citation type="submission" date="2004-02" db="EMBL/GenBank/DDBJ databases">
        <authorList>
            <consortium name="Genoscope"/>
            <consortium name="Whitehead Institute Centre for Genome Research"/>
        </authorList>
    </citation>
    <scope>NUCLEOTIDE SEQUENCE</scope>
</reference>
<comment type="caution">
    <text evidence="1">The sequence shown here is derived from an EMBL/GenBank/DDBJ whole genome shotgun (WGS) entry which is preliminary data.</text>
</comment>
<sequence length="121" mass="13768">MRRTSGVTLSLFDISIQSFKISHTMADIYRDTRWCCVLETRTRTPSSLKRASQRRWSRCLPENWCTITSRVMASTCTVMTPSRSRTPSTTLCRELCSTFSTDRLGSFISAQLSGLSMVVRI</sequence>
<dbReference type="AlphaFoldDB" id="Q4SZW9"/>
<proteinExistence type="predicted"/>
<gene>
    <name evidence="1" type="ORF">GSTENG00009636001</name>
</gene>
<protein>
    <submittedName>
        <fullName evidence="1">(spotted green pufferfish) hypothetical protein</fullName>
    </submittedName>
</protein>